<evidence type="ECO:0000313" key="2">
    <source>
        <dbReference type="Proteomes" id="UP000315289"/>
    </source>
</evidence>
<name>A0A557SV14_9ARCH</name>
<protein>
    <submittedName>
        <fullName evidence="1">Uncharacterized protein</fullName>
    </submittedName>
</protein>
<keyword evidence="2" id="KW-1185">Reference proteome</keyword>
<gene>
    <name evidence="1" type="ORF">NARC_70026</name>
</gene>
<comment type="caution">
    <text evidence="1">The sequence shown here is derived from an EMBL/GenBank/DDBJ whole genome shotgun (WGS) entry which is preliminary data.</text>
</comment>
<dbReference type="RefSeq" id="WP_144730541.1">
    <property type="nucleotide sequence ID" value="NZ_ML675583.1"/>
</dbReference>
<dbReference type="AlphaFoldDB" id="A0A557SV14"/>
<dbReference type="EMBL" id="VOAH01000007">
    <property type="protein sequence ID" value="TVP40449.1"/>
    <property type="molecule type" value="Genomic_DNA"/>
</dbReference>
<evidence type="ECO:0000313" key="1">
    <source>
        <dbReference type="EMBL" id="TVP40449.1"/>
    </source>
</evidence>
<organism evidence="1 2">
    <name type="scientific">Candidatus Nitrosocosmicus arcticus</name>
    <dbReference type="NCBI Taxonomy" id="2035267"/>
    <lineage>
        <taxon>Archaea</taxon>
        <taxon>Nitrososphaerota</taxon>
        <taxon>Nitrososphaeria</taxon>
        <taxon>Nitrososphaerales</taxon>
        <taxon>Nitrososphaeraceae</taxon>
        <taxon>Candidatus Nitrosocosmicus</taxon>
    </lineage>
</organism>
<sequence>MSYSSSPNVRNVINERKMKEALINYIKKNPQCNKNTVIHHCVEEKGIGSRRPLLNMIKRLIDGRILKCEKRGKSHLLTVVSENLLVSIPSDLEAVFAKFVGFLNAVKEVEKERTYLNQKYLYRGKKAMQDIAIVDRVLLLPYEVLEVITEIYMKFYESVIKFKLDNPNQISQLYGHYCEYKDKMQLFLSDNFSPTKDLINLLENRKIESPLGKLCNIVDICKFLGIEKYFYDFLYLLMTRNIEACLLLYGLENKKAKNNHLARRDKKIRHNIDIIIDQIRSKVDYFLNEQ</sequence>
<proteinExistence type="predicted"/>
<reference evidence="1 2" key="1">
    <citation type="journal article" date="2019" name="Front. Microbiol.">
        <title>Ammonia Oxidation by the Arctic Terrestrial Thaumarchaeote Candidatus Nitrosocosmicus arcticus Is Stimulated by Increasing Temperatures.</title>
        <authorList>
            <person name="Alves R.J.E."/>
            <person name="Kerou M."/>
            <person name="Zappe A."/>
            <person name="Bittner R."/>
            <person name="Abby S.S."/>
            <person name="Schmidt H.A."/>
            <person name="Pfeifer K."/>
            <person name="Schleper C."/>
        </authorList>
    </citation>
    <scope>NUCLEOTIDE SEQUENCE [LARGE SCALE GENOMIC DNA]</scope>
    <source>
        <strain evidence="1 2">Kfb</strain>
    </source>
</reference>
<accession>A0A557SV14</accession>
<dbReference type="Proteomes" id="UP000315289">
    <property type="component" value="Unassembled WGS sequence"/>
</dbReference>